<proteinExistence type="predicted"/>
<feature type="compositionally biased region" description="Polar residues" evidence="1">
    <location>
        <begin position="324"/>
        <end position="334"/>
    </location>
</feature>
<keyword evidence="2" id="KW-1133">Transmembrane helix</keyword>
<feature type="region of interest" description="Disordered" evidence="1">
    <location>
        <begin position="356"/>
        <end position="404"/>
    </location>
</feature>
<keyword evidence="2" id="KW-0812">Transmembrane</keyword>
<dbReference type="EMBL" id="MU128915">
    <property type="protein sequence ID" value="KAF9519950.1"/>
    <property type="molecule type" value="Genomic_DNA"/>
</dbReference>
<evidence type="ECO:0000313" key="3">
    <source>
        <dbReference type="EMBL" id="KAF9519950.1"/>
    </source>
</evidence>
<feature type="compositionally biased region" description="Basic residues" evidence="1">
    <location>
        <begin position="265"/>
        <end position="276"/>
    </location>
</feature>
<sequence length="404" mass="44244">MYGAFLSNSAPAIAGSKSAQVPSPQAPYNKDSHMIYSSSIYWLFIYMVLVATALERFWDPAIAGIELGPHIPTSLQRKDKQTTTPAAAVWSKAAPNEMAPNKTTPSETQHDAEVAARRWSGRTNHTPAAAGVWFYIRNPTPAIVIASTTRQMNPPPPEMTTNPPNEGHKHDLPRNNRQTKPRNGDARRKAQGPQTNHIPASAGVCPPHNATYERNPPKPQPNEARPPAVHQTRPRCKTTGNADGTTHPPKRVPSLCENPPDKPPRRARSTRSHPARSARPPNTTIDDIAYHTPTAAGTLSQHENPRTKKGRAQPPATCNPIQEPATTVQKTSSTHPLRRVCGNFKVSTTAQEEQLCDLDPTPATPPNEHGRTTTTAKRIPRTAMSRNHNANPGRTPHPPKQIFF</sequence>
<evidence type="ECO:0000313" key="4">
    <source>
        <dbReference type="Proteomes" id="UP000886523"/>
    </source>
</evidence>
<protein>
    <submittedName>
        <fullName evidence="3">Uncharacterized protein</fullName>
    </submittedName>
</protein>
<dbReference type="AlphaFoldDB" id="A0A9P6B9C7"/>
<keyword evidence="2" id="KW-0472">Membrane</keyword>
<feature type="region of interest" description="Disordered" evidence="1">
    <location>
        <begin position="149"/>
        <end position="334"/>
    </location>
</feature>
<dbReference type="Proteomes" id="UP000886523">
    <property type="component" value="Unassembled WGS sequence"/>
</dbReference>
<keyword evidence="4" id="KW-1185">Reference proteome</keyword>
<evidence type="ECO:0000256" key="2">
    <source>
        <dbReference type="SAM" id="Phobius"/>
    </source>
</evidence>
<comment type="caution">
    <text evidence="3">The sequence shown here is derived from an EMBL/GenBank/DDBJ whole genome shotgun (WGS) entry which is preliminary data.</text>
</comment>
<evidence type="ECO:0000256" key="1">
    <source>
        <dbReference type="SAM" id="MobiDB-lite"/>
    </source>
</evidence>
<feature type="transmembrane region" description="Helical" evidence="2">
    <location>
        <begin position="34"/>
        <end position="54"/>
    </location>
</feature>
<name>A0A9P6B9C7_9AGAM</name>
<accession>A0A9P6B9C7</accession>
<gene>
    <name evidence="3" type="ORF">BS47DRAFT_1357951</name>
</gene>
<feature type="compositionally biased region" description="Pro residues" evidence="1">
    <location>
        <begin position="395"/>
        <end position="404"/>
    </location>
</feature>
<organism evidence="3 4">
    <name type="scientific">Hydnum rufescens UP504</name>
    <dbReference type="NCBI Taxonomy" id="1448309"/>
    <lineage>
        <taxon>Eukaryota</taxon>
        <taxon>Fungi</taxon>
        <taxon>Dikarya</taxon>
        <taxon>Basidiomycota</taxon>
        <taxon>Agaricomycotina</taxon>
        <taxon>Agaricomycetes</taxon>
        <taxon>Cantharellales</taxon>
        <taxon>Hydnaceae</taxon>
        <taxon>Hydnum</taxon>
    </lineage>
</organism>
<reference evidence="3" key="1">
    <citation type="journal article" date="2020" name="Nat. Commun.">
        <title>Large-scale genome sequencing of mycorrhizal fungi provides insights into the early evolution of symbiotic traits.</title>
        <authorList>
            <person name="Miyauchi S."/>
            <person name="Kiss E."/>
            <person name="Kuo A."/>
            <person name="Drula E."/>
            <person name="Kohler A."/>
            <person name="Sanchez-Garcia M."/>
            <person name="Morin E."/>
            <person name="Andreopoulos B."/>
            <person name="Barry K.W."/>
            <person name="Bonito G."/>
            <person name="Buee M."/>
            <person name="Carver A."/>
            <person name="Chen C."/>
            <person name="Cichocki N."/>
            <person name="Clum A."/>
            <person name="Culley D."/>
            <person name="Crous P.W."/>
            <person name="Fauchery L."/>
            <person name="Girlanda M."/>
            <person name="Hayes R.D."/>
            <person name="Keri Z."/>
            <person name="LaButti K."/>
            <person name="Lipzen A."/>
            <person name="Lombard V."/>
            <person name="Magnuson J."/>
            <person name="Maillard F."/>
            <person name="Murat C."/>
            <person name="Nolan M."/>
            <person name="Ohm R.A."/>
            <person name="Pangilinan J."/>
            <person name="Pereira M.F."/>
            <person name="Perotto S."/>
            <person name="Peter M."/>
            <person name="Pfister S."/>
            <person name="Riley R."/>
            <person name="Sitrit Y."/>
            <person name="Stielow J.B."/>
            <person name="Szollosi G."/>
            <person name="Zifcakova L."/>
            <person name="Stursova M."/>
            <person name="Spatafora J.W."/>
            <person name="Tedersoo L."/>
            <person name="Vaario L.M."/>
            <person name="Yamada A."/>
            <person name="Yan M."/>
            <person name="Wang P."/>
            <person name="Xu J."/>
            <person name="Bruns T."/>
            <person name="Baldrian P."/>
            <person name="Vilgalys R."/>
            <person name="Dunand C."/>
            <person name="Henrissat B."/>
            <person name="Grigoriev I.V."/>
            <person name="Hibbett D."/>
            <person name="Nagy L.G."/>
            <person name="Martin F.M."/>
        </authorList>
    </citation>
    <scope>NUCLEOTIDE SEQUENCE</scope>
    <source>
        <strain evidence="3">UP504</strain>
    </source>
</reference>